<dbReference type="AlphaFoldDB" id="A0A1H7DJ20"/>
<evidence type="ECO:0000313" key="7">
    <source>
        <dbReference type="EMBL" id="SEK01773.1"/>
    </source>
</evidence>
<proteinExistence type="predicted"/>
<feature type="transmembrane region" description="Helical" evidence="6">
    <location>
        <begin position="109"/>
        <end position="133"/>
    </location>
</feature>
<feature type="transmembrane region" description="Helical" evidence="6">
    <location>
        <begin position="373"/>
        <end position="395"/>
    </location>
</feature>
<keyword evidence="2" id="KW-1003">Cell membrane</keyword>
<dbReference type="PANTHER" id="PTHR23513:SF11">
    <property type="entry name" value="STAPHYLOFERRIN A TRANSPORTER"/>
    <property type="match status" value="1"/>
</dbReference>
<dbReference type="GO" id="GO:0005886">
    <property type="term" value="C:plasma membrane"/>
    <property type="evidence" value="ECO:0007669"/>
    <property type="project" value="UniProtKB-SubCell"/>
</dbReference>
<evidence type="ECO:0000256" key="3">
    <source>
        <dbReference type="ARBA" id="ARBA00022692"/>
    </source>
</evidence>
<name>A0A1H7DJ20_9ACTN</name>
<feature type="transmembrane region" description="Helical" evidence="6">
    <location>
        <begin position="34"/>
        <end position="58"/>
    </location>
</feature>
<dbReference type="InterPro" id="IPR011701">
    <property type="entry name" value="MFS"/>
</dbReference>
<evidence type="ECO:0000256" key="1">
    <source>
        <dbReference type="ARBA" id="ARBA00004651"/>
    </source>
</evidence>
<evidence type="ECO:0000256" key="4">
    <source>
        <dbReference type="ARBA" id="ARBA00022989"/>
    </source>
</evidence>
<keyword evidence="3 6" id="KW-0812">Transmembrane</keyword>
<dbReference type="RefSeq" id="WP_372433232.1">
    <property type="nucleotide sequence ID" value="NZ_BOPI01000001.1"/>
</dbReference>
<dbReference type="EMBL" id="FNYV01000014">
    <property type="protein sequence ID" value="SEK01773.1"/>
    <property type="molecule type" value="Genomic_DNA"/>
</dbReference>
<dbReference type="GO" id="GO:0022857">
    <property type="term" value="F:transmembrane transporter activity"/>
    <property type="evidence" value="ECO:0007669"/>
    <property type="project" value="InterPro"/>
</dbReference>
<dbReference type="SUPFAM" id="SSF103473">
    <property type="entry name" value="MFS general substrate transporter"/>
    <property type="match status" value="1"/>
</dbReference>
<dbReference type="Pfam" id="PF07690">
    <property type="entry name" value="MFS_1"/>
    <property type="match status" value="1"/>
</dbReference>
<evidence type="ECO:0000313" key="8">
    <source>
        <dbReference type="Proteomes" id="UP000198707"/>
    </source>
</evidence>
<sequence>MLAAVDNTSMNASPVLADRPATFRDVFAVVEFRVIFASFGVFMIGETVKMLALSVLVYERTGSGLLAALAYVTGFLPHALGGLFLLALADRWPARAVIVGYDLVRLATVAVLATGVLSPPAMLGLVAVVALFGPVSSASRTALLPEVLHGDAYVLGRSLLSVAAGGTQVAGFAVGGLLLGLVGPYGALWLTAVTCGLAALLARLGLARRPARARTAQAAARSVPVPAESASAVARSASAVAGSASAVAGSASAVAGAVPDGTAAPVGAVRETLRVNRALLADRRIRGLLLAQWLPGSLLVGAEGVAVPYAADLGPGASAGVLLMAGAGGMLVGDLLVGRFVAPARRERLTPWLALLLGVPMLAFVAGPALLPAAALFAVATAGFAYQLGLARRFLDAVPEARRGQAFGLVSTGMMAGQGLAAAGAGALSEVLAPGLVMAIAGAASAVATLLLWPILTPGRPSASAAHARPGA</sequence>
<dbReference type="STRING" id="1144548.SAMN05443287_114111"/>
<comment type="subcellular location">
    <subcellularLocation>
        <location evidence="1">Cell membrane</location>
        <topology evidence="1">Multi-pass membrane protein</topology>
    </subcellularLocation>
</comment>
<evidence type="ECO:0000256" key="6">
    <source>
        <dbReference type="SAM" id="Phobius"/>
    </source>
</evidence>
<keyword evidence="5 6" id="KW-0472">Membrane</keyword>
<dbReference type="PANTHER" id="PTHR23513">
    <property type="entry name" value="INTEGRAL MEMBRANE EFFLUX PROTEIN-RELATED"/>
    <property type="match status" value="1"/>
</dbReference>
<feature type="transmembrane region" description="Helical" evidence="6">
    <location>
        <begin position="407"/>
        <end position="429"/>
    </location>
</feature>
<organism evidence="7 8">
    <name type="scientific">Micromonospora phaseoli</name>
    <dbReference type="NCBI Taxonomy" id="1144548"/>
    <lineage>
        <taxon>Bacteria</taxon>
        <taxon>Bacillati</taxon>
        <taxon>Actinomycetota</taxon>
        <taxon>Actinomycetes</taxon>
        <taxon>Micromonosporales</taxon>
        <taxon>Micromonosporaceae</taxon>
        <taxon>Micromonospora</taxon>
    </lineage>
</organism>
<evidence type="ECO:0000256" key="5">
    <source>
        <dbReference type="ARBA" id="ARBA00023136"/>
    </source>
</evidence>
<reference evidence="8" key="1">
    <citation type="submission" date="2016-10" db="EMBL/GenBank/DDBJ databases">
        <authorList>
            <person name="Varghese N."/>
            <person name="Submissions S."/>
        </authorList>
    </citation>
    <scope>NUCLEOTIDE SEQUENCE [LARGE SCALE GENOMIC DNA]</scope>
    <source>
        <strain evidence="8">CGMCC 4.7038</strain>
    </source>
</reference>
<feature type="transmembrane region" description="Helical" evidence="6">
    <location>
        <begin position="187"/>
        <end position="206"/>
    </location>
</feature>
<keyword evidence="8" id="KW-1185">Reference proteome</keyword>
<feature type="transmembrane region" description="Helical" evidence="6">
    <location>
        <begin position="435"/>
        <end position="456"/>
    </location>
</feature>
<keyword evidence="4 6" id="KW-1133">Transmembrane helix</keyword>
<protein>
    <submittedName>
        <fullName evidence="7">Transmembrane secretion effector</fullName>
    </submittedName>
</protein>
<gene>
    <name evidence="7" type="ORF">SAMN05443287_114111</name>
</gene>
<feature type="transmembrane region" description="Helical" evidence="6">
    <location>
        <begin position="65"/>
        <end position="89"/>
    </location>
</feature>
<dbReference type="Proteomes" id="UP000198707">
    <property type="component" value="Unassembled WGS sequence"/>
</dbReference>
<accession>A0A1H7DJ20</accession>
<feature type="transmembrane region" description="Helical" evidence="6">
    <location>
        <begin position="287"/>
        <end position="311"/>
    </location>
</feature>
<dbReference type="Gene3D" id="1.20.1250.20">
    <property type="entry name" value="MFS general substrate transporter like domains"/>
    <property type="match status" value="1"/>
</dbReference>
<feature type="transmembrane region" description="Helical" evidence="6">
    <location>
        <begin position="317"/>
        <end position="337"/>
    </location>
</feature>
<dbReference type="InterPro" id="IPR036259">
    <property type="entry name" value="MFS_trans_sf"/>
</dbReference>
<evidence type="ECO:0000256" key="2">
    <source>
        <dbReference type="ARBA" id="ARBA00022475"/>
    </source>
</evidence>